<dbReference type="InterPro" id="IPR008756">
    <property type="entry name" value="Peptidase_M56"/>
</dbReference>
<protein>
    <submittedName>
        <fullName evidence="3">Beta-lactamase regulating signal transducer with metallopeptidase domain</fullName>
    </submittedName>
</protein>
<evidence type="ECO:0000313" key="3">
    <source>
        <dbReference type="EMBL" id="MBP1896872.1"/>
    </source>
</evidence>
<organism evidence="3 4">
    <name type="scientific">Paenibacillus lactis</name>
    <dbReference type="NCBI Taxonomy" id="228574"/>
    <lineage>
        <taxon>Bacteria</taxon>
        <taxon>Bacillati</taxon>
        <taxon>Bacillota</taxon>
        <taxon>Bacilli</taxon>
        <taxon>Bacillales</taxon>
        <taxon>Paenibacillaceae</taxon>
        <taxon>Paenibacillus</taxon>
    </lineage>
</organism>
<dbReference type="Pfam" id="PF05569">
    <property type="entry name" value="Peptidase_M56"/>
    <property type="match status" value="1"/>
</dbReference>
<feature type="transmembrane region" description="Helical" evidence="1">
    <location>
        <begin position="100"/>
        <end position="121"/>
    </location>
</feature>
<feature type="transmembrane region" description="Helical" evidence="1">
    <location>
        <begin position="6"/>
        <end position="25"/>
    </location>
</feature>
<name>A0ABS4FKT1_9BACL</name>
<sequence length="424" mass="47383">MNTILELLFTLNVAGSVIVACILLLRLLPTDAFPTKWRYGLSKMSVGFYLLPVALVLQCLGLLFTPKQNPSLSGLPMSVQQIQPDLSKVAIPELNFSADIALASLSMWGIGALVFAAWQVYCYRTFVGKLQQTRIPVPENSEADRQLTLMKEVLGMRSNVHLVYSSAVRSPVLVGLWKPAIYLPMENTADMDMSMVIRHELTHLKRKDIWVKAFAMGASAIHWFNPLVHILRKDIQTWSELSCDEEVVKEMSYAERKRYGETILNVMEGSRNLPVQFCAFLSSDGKQLKRRLIMMLSVKKLKRQTVIFAATAIIAVGAIGASTAVWASKNSPEIKTEATINDATNQTIEEIGGSASNTISQSIHYFKYDALLPDEKELVTKELGLYEPKGYDNLVPYEKLTPAEQTQVTKEDGIYTSEVIDKLK</sequence>
<dbReference type="GeneID" id="95407851"/>
<evidence type="ECO:0000259" key="2">
    <source>
        <dbReference type="Pfam" id="PF05569"/>
    </source>
</evidence>
<feature type="transmembrane region" description="Helical" evidence="1">
    <location>
        <begin position="305"/>
        <end position="327"/>
    </location>
</feature>
<proteinExistence type="predicted"/>
<dbReference type="PANTHER" id="PTHR34978">
    <property type="entry name" value="POSSIBLE SENSOR-TRANSDUCER PROTEIN BLAR"/>
    <property type="match status" value="1"/>
</dbReference>
<dbReference type="EMBL" id="JAGGKI010000033">
    <property type="protein sequence ID" value="MBP1896872.1"/>
    <property type="molecule type" value="Genomic_DNA"/>
</dbReference>
<dbReference type="PANTHER" id="PTHR34978:SF3">
    <property type="entry name" value="SLR0241 PROTEIN"/>
    <property type="match status" value="1"/>
</dbReference>
<keyword evidence="1" id="KW-1133">Transmembrane helix</keyword>
<dbReference type="Proteomes" id="UP000706926">
    <property type="component" value="Unassembled WGS sequence"/>
</dbReference>
<keyword evidence="4" id="KW-1185">Reference proteome</keyword>
<dbReference type="CDD" id="cd07341">
    <property type="entry name" value="M56_BlaR1_MecR1_like"/>
    <property type="match status" value="1"/>
</dbReference>
<dbReference type="RefSeq" id="WP_007131083.1">
    <property type="nucleotide sequence ID" value="NZ_JAGGKI010000033.1"/>
</dbReference>
<dbReference type="InterPro" id="IPR052173">
    <property type="entry name" value="Beta-lactam_resp_regulator"/>
</dbReference>
<feature type="transmembrane region" description="Helical" evidence="1">
    <location>
        <begin position="46"/>
        <end position="65"/>
    </location>
</feature>
<feature type="domain" description="Peptidase M56" evidence="2">
    <location>
        <begin position="8"/>
        <end position="295"/>
    </location>
</feature>
<evidence type="ECO:0000313" key="4">
    <source>
        <dbReference type="Proteomes" id="UP000706926"/>
    </source>
</evidence>
<gene>
    <name evidence="3" type="ORF">J2Z18_006014</name>
</gene>
<keyword evidence="1" id="KW-0472">Membrane</keyword>
<evidence type="ECO:0000256" key="1">
    <source>
        <dbReference type="SAM" id="Phobius"/>
    </source>
</evidence>
<accession>A0ABS4FKT1</accession>
<reference evidence="3 4" key="1">
    <citation type="submission" date="2021-03" db="EMBL/GenBank/DDBJ databases">
        <title>Genomic Encyclopedia of Type Strains, Phase IV (KMG-IV): sequencing the most valuable type-strain genomes for metagenomic binning, comparative biology and taxonomic classification.</title>
        <authorList>
            <person name="Goeker M."/>
        </authorList>
    </citation>
    <scope>NUCLEOTIDE SEQUENCE [LARGE SCALE GENOMIC DNA]</scope>
    <source>
        <strain evidence="3 4">DSM 15596</strain>
    </source>
</reference>
<keyword evidence="1" id="KW-0812">Transmembrane</keyword>
<comment type="caution">
    <text evidence="3">The sequence shown here is derived from an EMBL/GenBank/DDBJ whole genome shotgun (WGS) entry which is preliminary data.</text>
</comment>